<dbReference type="Gene3D" id="3.60.120.10">
    <property type="entry name" value="Anthranilate synthase"/>
    <property type="match status" value="1"/>
</dbReference>
<evidence type="ECO:0000313" key="7">
    <source>
        <dbReference type="EMBL" id="MDU8993333.1"/>
    </source>
</evidence>
<name>A0ABU3UHC7_9ACTN</name>
<accession>A0ABU3UHC7</accession>
<sequence>MTISVTGTAGEGTARQQTTPFVLSKRHLSIHAPGSLDSFDDAHEAAAQLREGRIPAIVGALPFDLRSPAALTVPAALHRLPGPWSAALPSGSVPQCVVLDRIPSPDGHLEAVGSALRRLRALDDPMTKVVLARSLVLGADRPIPPMALMHRLVANDAAGNGFCVDLTPAGEPYTARTLVGSSPELLVRRSGREVSCFPLAGTAARAADPDQDAAVAQSLTRSVKDLGEHAIVVEGLRKSLGALCEDVRAPSSPSLVAAPALWHLGTPVTGTLRSEQSSALDLALALHPTAAVCGHPAEEARDAIAQIEGDRGFYAGAVGWCDAQGDGEWMVSIRCGEITADRRSIRIFAGGGIVAESDPEAELAETSAKFSPMLTALGATEYAWA</sequence>
<evidence type="ECO:0000256" key="3">
    <source>
        <dbReference type="ARBA" id="ARBA00012824"/>
    </source>
</evidence>
<comment type="caution">
    <text evidence="7">The sequence shown here is derived from an EMBL/GenBank/DDBJ whole genome shotgun (WGS) entry which is preliminary data.</text>
</comment>
<dbReference type="NCBIfam" id="TIGR00543">
    <property type="entry name" value="isochor_syn"/>
    <property type="match status" value="1"/>
</dbReference>
<evidence type="ECO:0000259" key="6">
    <source>
        <dbReference type="Pfam" id="PF00425"/>
    </source>
</evidence>
<evidence type="ECO:0000313" key="8">
    <source>
        <dbReference type="Proteomes" id="UP001257627"/>
    </source>
</evidence>
<evidence type="ECO:0000256" key="2">
    <source>
        <dbReference type="ARBA" id="ARBA00005297"/>
    </source>
</evidence>
<dbReference type="InterPro" id="IPR004561">
    <property type="entry name" value="IsoChor_synthase"/>
</dbReference>
<feature type="domain" description="Chorismate-utilising enzyme C-terminal" evidence="6">
    <location>
        <begin position="107"/>
        <end position="369"/>
    </location>
</feature>
<protein>
    <recommendedName>
        <fullName evidence="3">isochorismate synthase</fullName>
        <ecNumber evidence="3">5.4.4.2</ecNumber>
    </recommendedName>
    <alternativeName>
        <fullName evidence="5">Isochorismate mutase</fullName>
    </alternativeName>
</protein>
<dbReference type="GO" id="GO:0008909">
    <property type="term" value="F:isochorismate synthase activity"/>
    <property type="evidence" value="ECO:0007669"/>
    <property type="project" value="UniProtKB-EC"/>
</dbReference>
<reference evidence="7 8" key="1">
    <citation type="submission" date="2023-02" db="EMBL/GenBank/DDBJ databases">
        <authorList>
            <person name="Maleckis M."/>
        </authorList>
    </citation>
    <scope>NUCLEOTIDE SEQUENCE [LARGE SCALE GENOMIC DNA]</scope>
    <source>
        <strain evidence="7 8">P8-A2</strain>
    </source>
</reference>
<evidence type="ECO:0000256" key="1">
    <source>
        <dbReference type="ARBA" id="ARBA00000799"/>
    </source>
</evidence>
<dbReference type="EMBL" id="JARAKF010000001">
    <property type="protein sequence ID" value="MDU8993333.1"/>
    <property type="molecule type" value="Genomic_DNA"/>
</dbReference>
<dbReference type="SUPFAM" id="SSF56322">
    <property type="entry name" value="ADC synthase"/>
    <property type="match status" value="1"/>
</dbReference>
<dbReference type="PANTHER" id="PTHR42839">
    <property type="entry name" value="ISOCHORISMATE SYNTHASE ENTC"/>
    <property type="match status" value="1"/>
</dbReference>
<dbReference type="PANTHER" id="PTHR42839:SF2">
    <property type="entry name" value="ISOCHORISMATE SYNTHASE ENTC"/>
    <property type="match status" value="1"/>
</dbReference>
<organism evidence="7 8">
    <name type="scientific">Streptomyces mirabilis</name>
    <dbReference type="NCBI Taxonomy" id="68239"/>
    <lineage>
        <taxon>Bacteria</taxon>
        <taxon>Bacillati</taxon>
        <taxon>Actinomycetota</taxon>
        <taxon>Actinomycetes</taxon>
        <taxon>Kitasatosporales</taxon>
        <taxon>Streptomycetaceae</taxon>
        <taxon>Streptomyces</taxon>
    </lineage>
</organism>
<comment type="similarity">
    <text evidence="2">Belongs to the isochorismate synthase family.</text>
</comment>
<dbReference type="Proteomes" id="UP001257627">
    <property type="component" value="Unassembled WGS sequence"/>
</dbReference>
<dbReference type="InterPro" id="IPR015890">
    <property type="entry name" value="Chorismate_C"/>
</dbReference>
<evidence type="ECO:0000256" key="4">
    <source>
        <dbReference type="ARBA" id="ARBA00023235"/>
    </source>
</evidence>
<gene>
    <name evidence="7" type="ORF">PU648_13435</name>
</gene>
<proteinExistence type="inferred from homology"/>
<evidence type="ECO:0000256" key="5">
    <source>
        <dbReference type="ARBA" id="ARBA00041564"/>
    </source>
</evidence>
<dbReference type="Pfam" id="PF00425">
    <property type="entry name" value="Chorismate_bind"/>
    <property type="match status" value="1"/>
</dbReference>
<dbReference type="InterPro" id="IPR005801">
    <property type="entry name" value="ADC_synthase"/>
</dbReference>
<keyword evidence="4 7" id="KW-0413">Isomerase</keyword>
<dbReference type="RefSeq" id="WP_143609628.1">
    <property type="nucleotide sequence ID" value="NZ_CP107955.1"/>
</dbReference>
<keyword evidence="8" id="KW-1185">Reference proteome</keyword>
<comment type="catalytic activity">
    <reaction evidence="1">
        <text>chorismate = isochorismate</text>
        <dbReference type="Rhea" id="RHEA:18985"/>
        <dbReference type="ChEBI" id="CHEBI:29748"/>
        <dbReference type="ChEBI" id="CHEBI:29780"/>
        <dbReference type="EC" id="5.4.4.2"/>
    </reaction>
</comment>
<dbReference type="EC" id="5.4.4.2" evidence="3"/>